<evidence type="ECO:0000313" key="2">
    <source>
        <dbReference type="EMBL" id="KZM95702.1"/>
    </source>
</evidence>
<sequence>MTSPPQPKTRTRTHSHSRSRRLSACSRHPSQPITGFCPLCLHERLSGLESPAKASTSVSGPSTSQSELRRTKSVSIRNFDASSSEPRRHSCDVRGKNTLSHLFDVDDECKSSCREIRVESKSLERNVIDSVDVESNVGGVRVCSDEIDEDVMTMKEHIDLELRSGGKSKKDFNSVAGSFRVVASVFSKKLMKWRVKSSSRSRKKVGGGEREVGGGDEGGVIGRETVSEVGEYGLGRRSCDTEPTRFSVDGNRISVDDVRFSFDEPRASWDGYLIARTIPRLTPMFSGVENMILGRPEEQMGSIKEDEKDEMTSGLSGQSNSDSSSSRRQSSFDRTSSIRSGSMKATGLQGDEAKVAVNSNVFGGSKLVITEKELKDWHMNSIKGDQPRRSFDSVPKDGSVDALIGFKKLTKWKMAGNIWGFKSKLGDKKTETFVEDRSHERVAEPDKEENREIGIENGGFSGMLARSSSCVAARNPCKPIALDDGMGAKELVLDRNRSTKYSSSNFDNGLLRFYLTPFRSYRKTRSGKGRLKNSSPAIAGEVLRLN</sequence>
<feature type="region of interest" description="Disordered" evidence="1">
    <location>
        <begin position="304"/>
        <end position="348"/>
    </location>
</feature>
<feature type="region of interest" description="Disordered" evidence="1">
    <location>
        <begin position="201"/>
        <end position="221"/>
    </location>
</feature>
<feature type="region of interest" description="Disordered" evidence="1">
    <location>
        <begin position="50"/>
        <end position="91"/>
    </location>
</feature>
<feature type="compositionally biased region" description="Low complexity" evidence="1">
    <location>
        <begin position="312"/>
        <end position="337"/>
    </location>
</feature>
<feature type="region of interest" description="Disordered" evidence="1">
    <location>
        <begin position="1"/>
        <end position="33"/>
    </location>
</feature>
<feature type="compositionally biased region" description="Low complexity" evidence="1">
    <location>
        <begin position="55"/>
        <end position="66"/>
    </location>
</feature>
<name>A0A162A3M3_DAUCS</name>
<dbReference type="PANTHER" id="PTHR31659:SF0">
    <property type="entry name" value="EMB|CAB61945.1"/>
    <property type="match status" value="1"/>
</dbReference>
<evidence type="ECO:0000256" key="1">
    <source>
        <dbReference type="SAM" id="MobiDB-lite"/>
    </source>
</evidence>
<dbReference type="Proteomes" id="UP000077755">
    <property type="component" value="Chromosome 5"/>
</dbReference>
<evidence type="ECO:0000313" key="4">
    <source>
        <dbReference type="Proteomes" id="UP000077755"/>
    </source>
</evidence>
<protein>
    <submittedName>
        <fullName evidence="2">Uncharacterized protein</fullName>
    </submittedName>
</protein>
<dbReference type="OMA" id="PKGWNIW"/>
<dbReference type="OrthoDB" id="758624at2759"/>
<dbReference type="InterPro" id="IPR008004">
    <property type="entry name" value="OCTOPUS-like"/>
</dbReference>
<accession>A0A162A3M3</accession>
<reference evidence="3" key="2">
    <citation type="submission" date="2022-03" db="EMBL/GenBank/DDBJ databases">
        <title>Draft title - Genomic analysis of global carrot germplasm unveils the trajectory of domestication and the origin of high carotenoid orange carrot.</title>
        <authorList>
            <person name="Iorizzo M."/>
            <person name="Ellison S."/>
            <person name="Senalik D."/>
            <person name="Macko-Podgorni A."/>
            <person name="Grzebelus D."/>
            <person name="Bostan H."/>
            <person name="Rolling W."/>
            <person name="Curaba J."/>
            <person name="Simon P."/>
        </authorList>
    </citation>
    <scope>NUCLEOTIDE SEQUENCE</scope>
    <source>
        <tissue evidence="3">Leaf</tissue>
    </source>
</reference>
<proteinExistence type="predicted"/>
<dbReference type="AlphaFoldDB" id="A0A162A3M3"/>
<dbReference type="Pfam" id="PF05340">
    <property type="entry name" value="DUF740"/>
    <property type="match status" value="2"/>
</dbReference>
<dbReference type="EMBL" id="CP093347">
    <property type="protein sequence ID" value="WOH02280.1"/>
    <property type="molecule type" value="Genomic_DNA"/>
</dbReference>
<dbReference type="KEGG" id="dcr:108219730"/>
<feature type="compositionally biased region" description="Polar residues" evidence="1">
    <location>
        <begin position="73"/>
        <end position="84"/>
    </location>
</feature>
<gene>
    <name evidence="2" type="ORF">DCAR_018944</name>
    <name evidence="3" type="ORF">DCAR_0521669</name>
</gene>
<dbReference type="Gramene" id="KZM95702">
    <property type="protein sequence ID" value="KZM95702"/>
    <property type="gene ID" value="DCAR_018944"/>
</dbReference>
<feature type="compositionally biased region" description="Basic residues" evidence="1">
    <location>
        <begin position="9"/>
        <end position="21"/>
    </location>
</feature>
<dbReference type="EMBL" id="LNRQ01000005">
    <property type="protein sequence ID" value="KZM95702.1"/>
    <property type="molecule type" value="Genomic_DNA"/>
</dbReference>
<evidence type="ECO:0000313" key="3">
    <source>
        <dbReference type="EMBL" id="WOH02280.1"/>
    </source>
</evidence>
<dbReference type="PANTHER" id="PTHR31659">
    <property type="entry name" value="PROTEIN: UPF0503-LIKE PROTEIN, PUTATIVE (DUF740)-RELATED"/>
    <property type="match status" value="1"/>
</dbReference>
<organism evidence="2">
    <name type="scientific">Daucus carota subsp. sativus</name>
    <name type="common">Carrot</name>
    <dbReference type="NCBI Taxonomy" id="79200"/>
    <lineage>
        <taxon>Eukaryota</taxon>
        <taxon>Viridiplantae</taxon>
        <taxon>Streptophyta</taxon>
        <taxon>Embryophyta</taxon>
        <taxon>Tracheophyta</taxon>
        <taxon>Spermatophyta</taxon>
        <taxon>Magnoliopsida</taxon>
        <taxon>eudicotyledons</taxon>
        <taxon>Gunneridae</taxon>
        <taxon>Pentapetalae</taxon>
        <taxon>asterids</taxon>
        <taxon>campanulids</taxon>
        <taxon>Apiales</taxon>
        <taxon>Apiaceae</taxon>
        <taxon>Apioideae</taxon>
        <taxon>Scandiceae</taxon>
        <taxon>Daucinae</taxon>
        <taxon>Daucus</taxon>
        <taxon>Daucus sect. Daucus</taxon>
    </lineage>
</organism>
<dbReference type="STRING" id="79200.A0A162A3M3"/>
<reference evidence="2" key="1">
    <citation type="journal article" date="2016" name="Nat. Genet.">
        <title>A high-quality carrot genome assembly provides new insights into carotenoid accumulation and asterid genome evolution.</title>
        <authorList>
            <person name="Iorizzo M."/>
            <person name="Ellison S."/>
            <person name="Senalik D."/>
            <person name="Zeng P."/>
            <person name="Satapoomin P."/>
            <person name="Huang J."/>
            <person name="Bowman M."/>
            <person name="Iovene M."/>
            <person name="Sanseverino W."/>
            <person name="Cavagnaro P."/>
            <person name="Yildiz M."/>
            <person name="Macko-Podgorni A."/>
            <person name="Moranska E."/>
            <person name="Grzebelus E."/>
            <person name="Grzebelus D."/>
            <person name="Ashrafi H."/>
            <person name="Zheng Z."/>
            <person name="Cheng S."/>
            <person name="Spooner D."/>
            <person name="Van Deynze A."/>
            <person name="Simon P."/>
        </authorList>
    </citation>
    <scope>NUCLEOTIDE SEQUENCE [LARGE SCALE GENOMIC DNA]</scope>
    <source>
        <tissue evidence="2">Leaf</tissue>
    </source>
</reference>
<keyword evidence="4" id="KW-1185">Reference proteome</keyword>